<proteinExistence type="predicted"/>
<organism evidence="2 3">
    <name type="scientific">Timema podura</name>
    <name type="common">Walking stick</name>
    <dbReference type="NCBI Taxonomy" id="61482"/>
    <lineage>
        <taxon>Eukaryota</taxon>
        <taxon>Metazoa</taxon>
        <taxon>Ecdysozoa</taxon>
        <taxon>Arthropoda</taxon>
        <taxon>Hexapoda</taxon>
        <taxon>Insecta</taxon>
        <taxon>Pterygota</taxon>
        <taxon>Neoptera</taxon>
        <taxon>Polyneoptera</taxon>
        <taxon>Phasmatodea</taxon>
        <taxon>Timematodea</taxon>
        <taxon>Timematoidea</taxon>
        <taxon>Timematidae</taxon>
        <taxon>Timema</taxon>
    </lineage>
</organism>
<protein>
    <submittedName>
        <fullName evidence="2">Uncharacterized protein</fullName>
    </submittedName>
</protein>
<sequence>MWRTLMYSFVYLGIVSSHAAFADGTLVEIVLMKGTGLPLNTIRKVLDPFTFNGEKPQAKENSIDDYILNETSISITGTLPNSPIYSLAPSSSFSGGYVDINALNSGTPGSGDLVFINITDYNNQLNNSEHGSLDITQLIRGSGNNASEILDQFLGTSTSNSSDDYLGLLSSDDNESYDTNLLLGVSNGSGSYDINQLIGGSNGSGSYDINQILSGSNESSSYNINQHIDGSNVSGSYDINQIIGGSNGSGSYDTNQLIGGSNGSGYFDINQI</sequence>
<accession>A0ABN7P1U3</accession>
<dbReference type="Proteomes" id="UP001153148">
    <property type="component" value="Unassembled WGS sequence"/>
</dbReference>
<feature type="non-terminal residue" evidence="2">
    <location>
        <position position="272"/>
    </location>
</feature>
<keyword evidence="3" id="KW-1185">Reference proteome</keyword>
<feature type="chain" id="PRO_5045436784" evidence="1">
    <location>
        <begin position="25"/>
        <end position="272"/>
    </location>
</feature>
<name>A0ABN7P1U3_TIMPD</name>
<comment type="caution">
    <text evidence="2">The sequence shown here is derived from an EMBL/GenBank/DDBJ whole genome shotgun (WGS) entry which is preliminary data.</text>
</comment>
<gene>
    <name evidence="2" type="ORF">TPAB3V08_LOCUS7893</name>
</gene>
<evidence type="ECO:0000256" key="1">
    <source>
        <dbReference type="SAM" id="SignalP"/>
    </source>
</evidence>
<feature type="signal peptide" evidence="1">
    <location>
        <begin position="1"/>
        <end position="24"/>
    </location>
</feature>
<dbReference type="EMBL" id="CAJPIN010014063">
    <property type="protein sequence ID" value="CAG2060937.1"/>
    <property type="molecule type" value="Genomic_DNA"/>
</dbReference>
<keyword evidence="1" id="KW-0732">Signal</keyword>
<evidence type="ECO:0000313" key="3">
    <source>
        <dbReference type="Proteomes" id="UP001153148"/>
    </source>
</evidence>
<reference evidence="2" key="1">
    <citation type="submission" date="2021-03" db="EMBL/GenBank/DDBJ databases">
        <authorList>
            <person name="Tran Van P."/>
        </authorList>
    </citation>
    <scope>NUCLEOTIDE SEQUENCE</scope>
</reference>
<evidence type="ECO:0000313" key="2">
    <source>
        <dbReference type="EMBL" id="CAG2060937.1"/>
    </source>
</evidence>